<protein>
    <submittedName>
        <fullName evidence="6">IF rod domain-containing protein</fullName>
    </submittedName>
</protein>
<organism evidence="5 6">
    <name type="scientific">Macrostomum lignano</name>
    <dbReference type="NCBI Taxonomy" id="282301"/>
    <lineage>
        <taxon>Eukaryota</taxon>
        <taxon>Metazoa</taxon>
        <taxon>Spiralia</taxon>
        <taxon>Lophotrochozoa</taxon>
        <taxon>Platyhelminthes</taxon>
        <taxon>Rhabditophora</taxon>
        <taxon>Macrostomorpha</taxon>
        <taxon>Macrostomida</taxon>
        <taxon>Macrostomidae</taxon>
        <taxon>Macrostomum</taxon>
    </lineage>
</organism>
<dbReference type="GO" id="GO:0031507">
    <property type="term" value="P:heterochromatin formation"/>
    <property type="evidence" value="ECO:0007669"/>
    <property type="project" value="TreeGrafter"/>
</dbReference>
<evidence type="ECO:0000313" key="5">
    <source>
        <dbReference type="Proteomes" id="UP000095280"/>
    </source>
</evidence>
<keyword evidence="2 3" id="KW-0175">Coiled coil</keyword>
<evidence type="ECO:0000313" key="6">
    <source>
        <dbReference type="WBParaSite" id="maker-uti_cns_0000262-snap-gene-0.17-mRNA-1"/>
    </source>
</evidence>
<proteinExistence type="predicted"/>
<dbReference type="Pfam" id="PF00038">
    <property type="entry name" value="Filament"/>
    <property type="match status" value="1"/>
</dbReference>
<dbReference type="InterPro" id="IPR027417">
    <property type="entry name" value="P-loop_NTPase"/>
</dbReference>
<dbReference type="InterPro" id="IPR039008">
    <property type="entry name" value="IF_rod_dom"/>
</dbReference>
<dbReference type="PROSITE" id="PS51842">
    <property type="entry name" value="IF_ROD_2"/>
    <property type="match status" value="1"/>
</dbReference>
<name>A0A1I8FX89_9PLAT</name>
<dbReference type="GO" id="GO:0006998">
    <property type="term" value="P:nuclear envelope organization"/>
    <property type="evidence" value="ECO:0007669"/>
    <property type="project" value="TreeGrafter"/>
</dbReference>
<feature type="domain" description="IF rod" evidence="4">
    <location>
        <begin position="73"/>
        <end position="161"/>
    </location>
</feature>
<dbReference type="PANTHER" id="PTHR45721:SF12">
    <property type="entry name" value="INTERMEDIATE FILAMENT PROTEIN IFA-1"/>
    <property type="match status" value="1"/>
</dbReference>
<dbReference type="Gene3D" id="3.40.50.300">
    <property type="entry name" value="P-loop containing nucleotide triphosphate hydrolases"/>
    <property type="match status" value="1"/>
</dbReference>
<dbReference type="GO" id="GO:0007097">
    <property type="term" value="P:nuclear migration"/>
    <property type="evidence" value="ECO:0007669"/>
    <property type="project" value="TreeGrafter"/>
</dbReference>
<dbReference type="SUPFAM" id="SSF64593">
    <property type="entry name" value="Intermediate filament protein, coiled coil region"/>
    <property type="match status" value="1"/>
</dbReference>
<keyword evidence="1" id="KW-0403">Intermediate filament</keyword>
<evidence type="ECO:0000259" key="4">
    <source>
        <dbReference type="PROSITE" id="PS51842"/>
    </source>
</evidence>
<accession>A0A1I8FX89</accession>
<dbReference type="Proteomes" id="UP000095280">
    <property type="component" value="Unplaced"/>
</dbReference>
<dbReference type="GO" id="GO:0005652">
    <property type="term" value="C:nuclear lamina"/>
    <property type="evidence" value="ECO:0007669"/>
    <property type="project" value="TreeGrafter"/>
</dbReference>
<dbReference type="GO" id="GO:0051664">
    <property type="term" value="P:nuclear pore localization"/>
    <property type="evidence" value="ECO:0007669"/>
    <property type="project" value="TreeGrafter"/>
</dbReference>
<feature type="coiled-coil region" evidence="3">
    <location>
        <begin position="70"/>
        <end position="147"/>
    </location>
</feature>
<dbReference type="PANTHER" id="PTHR45721">
    <property type="entry name" value="LAMIN DM0-RELATED"/>
    <property type="match status" value="1"/>
</dbReference>
<dbReference type="GO" id="GO:0005882">
    <property type="term" value="C:intermediate filament"/>
    <property type="evidence" value="ECO:0007669"/>
    <property type="project" value="UniProtKB-KW"/>
</dbReference>
<evidence type="ECO:0000256" key="1">
    <source>
        <dbReference type="ARBA" id="ARBA00022754"/>
    </source>
</evidence>
<evidence type="ECO:0000256" key="3">
    <source>
        <dbReference type="SAM" id="Coils"/>
    </source>
</evidence>
<reference evidence="6" key="1">
    <citation type="submission" date="2016-11" db="UniProtKB">
        <authorList>
            <consortium name="WormBaseParasite"/>
        </authorList>
    </citation>
    <scope>IDENTIFICATION</scope>
</reference>
<dbReference type="AlphaFoldDB" id="A0A1I8FX89"/>
<dbReference type="WBParaSite" id="maker-uti_cns_0000262-snap-gene-0.17-mRNA-1">
    <property type="protein sequence ID" value="maker-uti_cns_0000262-snap-gene-0.17-mRNA-1"/>
    <property type="gene ID" value="maker-uti_cns_0000262-snap-gene-0.17"/>
</dbReference>
<evidence type="ECO:0000256" key="2">
    <source>
        <dbReference type="ARBA" id="ARBA00023054"/>
    </source>
</evidence>
<sequence length="161" mass="17688">GNGGVSRARGPIAAAKTIVINRTPAAAVATTSRRGAGVGIGSFVDLVDGATAAAAVRSSSAELSSVLTGRQKEKQEMRELNERFASYTEKVRFLEAQNRKLSEELRKLRESWGKETEKVKQLYECELQQMRRLLEEAEQYKAGAEVRVTSMGDQLSELQQL</sequence>
<dbReference type="GO" id="GO:0005200">
    <property type="term" value="F:structural constituent of cytoskeleton"/>
    <property type="evidence" value="ECO:0007669"/>
    <property type="project" value="TreeGrafter"/>
</dbReference>
<dbReference type="GO" id="GO:0090435">
    <property type="term" value="P:protein localization to nuclear envelope"/>
    <property type="evidence" value="ECO:0007669"/>
    <property type="project" value="TreeGrafter"/>
</dbReference>
<keyword evidence="5" id="KW-1185">Reference proteome</keyword>